<sequence>MWQSYNSVNCAYKRRLNKECSIFKGIIQDLESRHHTGIGTDDFVSISFIFLISLMFKGESYSKKISNLISRNVWQTIHFIKPKANHLNLGKRTKFWKLAQNGHKFITSAIPPATLLGSQILTIAQVTPPIPIPKHLHPALQIS</sequence>
<dbReference type="AlphaFoldDB" id="A0A7J7L8B3"/>
<comment type="caution">
    <text evidence="1">The sequence shown here is derived from an EMBL/GenBank/DDBJ whole genome shotgun (WGS) entry which is preliminary data.</text>
</comment>
<proteinExistence type="predicted"/>
<evidence type="ECO:0000313" key="2">
    <source>
        <dbReference type="Proteomes" id="UP000541444"/>
    </source>
</evidence>
<dbReference type="Proteomes" id="UP000541444">
    <property type="component" value="Unassembled WGS sequence"/>
</dbReference>
<keyword evidence="2" id="KW-1185">Reference proteome</keyword>
<dbReference type="EMBL" id="JACGCM010002538">
    <property type="protein sequence ID" value="KAF6138871.1"/>
    <property type="molecule type" value="Genomic_DNA"/>
</dbReference>
<protein>
    <submittedName>
        <fullName evidence="1">Uncharacterized protein</fullName>
    </submittedName>
</protein>
<evidence type="ECO:0000313" key="1">
    <source>
        <dbReference type="EMBL" id="KAF6138871.1"/>
    </source>
</evidence>
<accession>A0A7J7L8B3</accession>
<organism evidence="1 2">
    <name type="scientific">Kingdonia uniflora</name>
    <dbReference type="NCBI Taxonomy" id="39325"/>
    <lineage>
        <taxon>Eukaryota</taxon>
        <taxon>Viridiplantae</taxon>
        <taxon>Streptophyta</taxon>
        <taxon>Embryophyta</taxon>
        <taxon>Tracheophyta</taxon>
        <taxon>Spermatophyta</taxon>
        <taxon>Magnoliopsida</taxon>
        <taxon>Ranunculales</taxon>
        <taxon>Circaeasteraceae</taxon>
        <taxon>Kingdonia</taxon>
    </lineage>
</organism>
<reference evidence="1 2" key="1">
    <citation type="journal article" date="2020" name="IScience">
        <title>Genome Sequencing of the Endangered Kingdonia uniflora (Circaeasteraceae, Ranunculales) Reveals Potential Mechanisms of Evolutionary Specialization.</title>
        <authorList>
            <person name="Sun Y."/>
            <person name="Deng T."/>
            <person name="Zhang A."/>
            <person name="Moore M.J."/>
            <person name="Landis J.B."/>
            <person name="Lin N."/>
            <person name="Zhang H."/>
            <person name="Zhang X."/>
            <person name="Huang J."/>
            <person name="Zhang X."/>
            <person name="Sun H."/>
            <person name="Wang H."/>
        </authorList>
    </citation>
    <scope>NUCLEOTIDE SEQUENCE [LARGE SCALE GENOMIC DNA]</scope>
    <source>
        <strain evidence="1">TB1705</strain>
        <tissue evidence="1">Leaf</tissue>
    </source>
</reference>
<name>A0A7J7L8B3_9MAGN</name>
<gene>
    <name evidence="1" type="ORF">GIB67_018602</name>
</gene>